<accession>A0A662ZGQ8</accession>
<evidence type="ECO:0000256" key="5">
    <source>
        <dbReference type="ARBA" id="ARBA00031841"/>
    </source>
</evidence>
<dbReference type="Proteomes" id="UP000243745">
    <property type="component" value="Unassembled WGS sequence"/>
</dbReference>
<name>A0A662ZGQ8_9GAMM</name>
<organism evidence="6 7">
    <name type="scientific">Ruminobacter amylophilus</name>
    <dbReference type="NCBI Taxonomy" id="867"/>
    <lineage>
        <taxon>Bacteria</taxon>
        <taxon>Pseudomonadati</taxon>
        <taxon>Pseudomonadota</taxon>
        <taxon>Gammaproteobacteria</taxon>
        <taxon>Aeromonadales</taxon>
        <taxon>Succinivibrionaceae</taxon>
        <taxon>Ruminobacter</taxon>
    </lineage>
</organism>
<dbReference type="EMBL" id="FOXF01000014">
    <property type="protein sequence ID" value="SFP31022.1"/>
    <property type="molecule type" value="Genomic_DNA"/>
</dbReference>
<comment type="similarity">
    <text evidence="2">Belongs to the DUF177 domain family.</text>
</comment>
<dbReference type="InterPro" id="IPR003772">
    <property type="entry name" value="YceD"/>
</dbReference>
<evidence type="ECO:0000313" key="6">
    <source>
        <dbReference type="EMBL" id="SFP31022.1"/>
    </source>
</evidence>
<dbReference type="OrthoDB" id="9786771at2"/>
<proteinExistence type="inferred from homology"/>
<dbReference type="PANTHER" id="PTHR38099">
    <property type="entry name" value="LARGE RIBOSOMAL RNA SUBUNIT ACCUMULATION PROTEIN YCED"/>
    <property type="match status" value="1"/>
</dbReference>
<keyword evidence="7" id="KW-1185">Reference proteome</keyword>
<dbReference type="AlphaFoldDB" id="A0A662ZGQ8"/>
<gene>
    <name evidence="6" type="ORF">SAMN02910344_01049</name>
</gene>
<evidence type="ECO:0000313" key="7">
    <source>
        <dbReference type="Proteomes" id="UP000243745"/>
    </source>
</evidence>
<protein>
    <recommendedName>
        <fullName evidence="3">Large ribosomal RNA subunit accumulation protein YceD</fullName>
    </recommendedName>
    <alternativeName>
        <fullName evidence="5">23S rRNA accumulation protein YceD</fullName>
    </alternativeName>
</protein>
<keyword evidence="4" id="KW-0690">Ribosome biogenesis</keyword>
<comment type="function">
    <text evidence="1">Plays a role in synthesis, processing and/or stability of 23S rRNA.</text>
</comment>
<dbReference type="PANTHER" id="PTHR38099:SF1">
    <property type="entry name" value="LARGE RIBOSOMAL RNA SUBUNIT ACCUMULATION PROTEIN YCED"/>
    <property type="match status" value="1"/>
</dbReference>
<dbReference type="InterPro" id="IPR039255">
    <property type="entry name" value="YceD_bac"/>
</dbReference>
<reference evidence="6 7" key="1">
    <citation type="submission" date="2016-10" db="EMBL/GenBank/DDBJ databases">
        <authorList>
            <person name="Varghese N."/>
            <person name="Submissions S."/>
        </authorList>
    </citation>
    <scope>NUCLEOTIDE SEQUENCE [LARGE SCALE GENOMIC DNA]</scope>
    <source>
        <strain evidence="6 7">DSM 1361</strain>
    </source>
</reference>
<evidence type="ECO:0000256" key="2">
    <source>
        <dbReference type="ARBA" id="ARBA00010740"/>
    </source>
</evidence>
<evidence type="ECO:0000256" key="4">
    <source>
        <dbReference type="ARBA" id="ARBA00022517"/>
    </source>
</evidence>
<evidence type="ECO:0000256" key="3">
    <source>
        <dbReference type="ARBA" id="ARBA00015716"/>
    </source>
</evidence>
<sequence length="172" mass="19373">MQKVKIPQKVDPRYTAAKRLDYVGIIPKEKLERLQGIVEEIVEDAEVRLTFGVDLQGITAIEGSVGTAVKCVCQRCGELFDLKLNSEIRYTPDLKKVEELGLEDLYDYVEVDEFGEVDLYQILEDELILSLPSSPRHEDADCPEGGKEWVAGEFIEPEKANPFAVLSKLKSK</sequence>
<dbReference type="Pfam" id="PF02620">
    <property type="entry name" value="YceD"/>
    <property type="match status" value="1"/>
</dbReference>
<dbReference type="GO" id="GO:0042254">
    <property type="term" value="P:ribosome biogenesis"/>
    <property type="evidence" value="ECO:0007669"/>
    <property type="project" value="UniProtKB-KW"/>
</dbReference>
<dbReference type="GO" id="GO:0005829">
    <property type="term" value="C:cytosol"/>
    <property type="evidence" value="ECO:0007669"/>
    <property type="project" value="TreeGrafter"/>
</dbReference>
<evidence type="ECO:0000256" key="1">
    <source>
        <dbReference type="ARBA" id="ARBA00002868"/>
    </source>
</evidence>
<dbReference type="RefSeq" id="WP_031578686.1">
    <property type="nucleotide sequence ID" value="NZ_FOXF01000014.1"/>
</dbReference>